<protein>
    <submittedName>
        <fullName evidence="1">AMP-binding protein</fullName>
    </submittedName>
</protein>
<dbReference type="AlphaFoldDB" id="A0A6N7W4E0"/>
<organism evidence="1 2">
    <name type="scientific">Scrofimicrobium canadense</name>
    <dbReference type="NCBI Taxonomy" id="2652290"/>
    <lineage>
        <taxon>Bacteria</taxon>
        <taxon>Bacillati</taxon>
        <taxon>Actinomycetota</taxon>
        <taxon>Actinomycetes</taxon>
        <taxon>Actinomycetales</taxon>
        <taxon>Actinomycetaceae</taxon>
        <taxon>Scrofimicrobium</taxon>
    </lineage>
</organism>
<dbReference type="InterPro" id="IPR050237">
    <property type="entry name" value="ATP-dep_AMP-bd_enzyme"/>
</dbReference>
<keyword evidence="2" id="KW-1185">Reference proteome</keyword>
<accession>A0A6N7W4E0</accession>
<dbReference type="EMBL" id="VULO01000001">
    <property type="protein sequence ID" value="MSS83322.1"/>
    <property type="molecule type" value="Genomic_DNA"/>
</dbReference>
<dbReference type="Proteomes" id="UP000470875">
    <property type="component" value="Unassembled WGS sequence"/>
</dbReference>
<dbReference type="Gene3D" id="3.40.50.12780">
    <property type="entry name" value="N-terminal domain of ligase-like"/>
    <property type="match status" value="1"/>
</dbReference>
<dbReference type="PANTHER" id="PTHR43767">
    <property type="entry name" value="LONG-CHAIN-FATTY-ACID--COA LIGASE"/>
    <property type="match status" value="1"/>
</dbReference>
<evidence type="ECO:0000313" key="2">
    <source>
        <dbReference type="Proteomes" id="UP000470875"/>
    </source>
</evidence>
<dbReference type="PANTHER" id="PTHR43767:SF1">
    <property type="entry name" value="NONRIBOSOMAL PEPTIDE SYNTHASE PES1 (EUROFUNG)-RELATED"/>
    <property type="match status" value="1"/>
</dbReference>
<name>A0A6N7W4E0_9ACTO</name>
<reference evidence="1 2" key="1">
    <citation type="submission" date="2019-08" db="EMBL/GenBank/DDBJ databases">
        <title>In-depth cultivation of the pig gut microbiome towards novel bacterial diversity and tailored functional studies.</title>
        <authorList>
            <person name="Wylensek D."/>
            <person name="Hitch T.C.A."/>
            <person name="Clavel T."/>
        </authorList>
    </citation>
    <scope>NUCLEOTIDE SEQUENCE [LARGE SCALE GENOMIC DNA]</scope>
    <source>
        <strain evidence="1 2">WB03_NA08</strain>
    </source>
</reference>
<dbReference type="SUPFAM" id="SSF56801">
    <property type="entry name" value="Acetyl-CoA synthetase-like"/>
    <property type="match status" value="1"/>
</dbReference>
<comment type="caution">
    <text evidence="1">The sequence shown here is derived from an EMBL/GenBank/DDBJ whole genome shotgun (WGS) entry which is preliminary data.</text>
</comment>
<dbReference type="GO" id="GO:0016878">
    <property type="term" value="F:acid-thiol ligase activity"/>
    <property type="evidence" value="ECO:0007669"/>
    <property type="project" value="UniProtKB-ARBA"/>
</dbReference>
<dbReference type="Gene3D" id="3.30.300.30">
    <property type="match status" value="1"/>
</dbReference>
<dbReference type="InterPro" id="IPR042099">
    <property type="entry name" value="ANL_N_sf"/>
</dbReference>
<sequence>MTWACFSREVTDLIAPTPAATMSLYREIEERLQAKHPAPLILTHARLPEHIRLPDVIIETSGSTQGRPELVGLSWKALRSSAEATWDYLQEPGQWWLRLPINKIAGFQVLVRSAIAGIPPSLTPAGSSYTAVVPTQVRRDPDILRSMKAVLVGGAPSPGLPDNIPFIRTYGMTETCGGCVYDGVPLSGTQVRIDDGKILLAGPMLMEGYLGSQSPFIEDGNTRWLETGDIGTLDQGRLTVLGRADDIIISGGINIVPSLVKSVILQKFPDLEVEVMGVPDPEWGEAVCAVVVGHHGGEEIVLTLEGHMRPRIVVHLPQMPLLSNGKIDKAALRHAVDEQIRAGRAWRR</sequence>
<proteinExistence type="predicted"/>
<dbReference type="InterPro" id="IPR045851">
    <property type="entry name" value="AMP-bd_C_sf"/>
</dbReference>
<evidence type="ECO:0000313" key="1">
    <source>
        <dbReference type="EMBL" id="MSS83322.1"/>
    </source>
</evidence>
<gene>
    <name evidence="1" type="ORF">FYJ24_00780</name>
</gene>